<evidence type="ECO:0000313" key="1">
    <source>
        <dbReference type="EMBL" id="JAS92998.1"/>
    </source>
</evidence>
<dbReference type="EMBL" id="GECU01014708">
    <property type="protein sequence ID" value="JAS92998.1"/>
    <property type="molecule type" value="Transcribed_RNA"/>
</dbReference>
<accession>A0A1B6J1E6</accession>
<evidence type="ECO:0008006" key="2">
    <source>
        <dbReference type="Google" id="ProtNLM"/>
    </source>
</evidence>
<reference evidence="1" key="1">
    <citation type="submission" date="2015-11" db="EMBL/GenBank/DDBJ databases">
        <title>De novo transcriptome assembly of four potential Pierce s Disease insect vectors from Arizona vineyards.</title>
        <authorList>
            <person name="Tassone E.E."/>
        </authorList>
    </citation>
    <scope>NUCLEOTIDE SEQUENCE</scope>
</reference>
<organism evidence="1">
    <name type="scientific">Homalodisca liturata</name>
    <dbReference type="NCBI Taxonomy" id="320908"/>
    <lineage>
        <taxon>Eukaryota</taxon>
        <taxon>Metazoa</taxon>
        <taxon>Ecdysozoa</taxon>
        <taxon>Arthropoda</taxon>
        <taxon>Hexapoda</taxon>
        <taxon>Insecta</taxon>
        <taxon>Pterygota</taxon>
        <taxon>Neoptera</taxon>
        <taxon>Paraneoptera</taxon>
        <taxon>Hemiptera</taxon>
        <taxon>Auchenorrhyncha</taxon>
        <taxon>Membracoidea</taxon>
        <taxon>Cicadellidae</taxon>
        <taxon>Cicadellinae</taxon>
        <taxon>Proconiini</taxon>
        <taxon>Homalodisca</taxon>
    </lineage>
</organism>
<dbReference type="InterPro" id="IPR036273">
    <property type="entry name" value="CRAL/TRIO_N_dom_sf"/>
</dbReference>
<dbReference type="SUPFAM" id="SSF46938">
    <property type="entry name" value="CRAL/TRIO N-terminal domain"/>
    <property type="match status" value="1"/>
</dbReference>
<proteinExistence type="predicted"/>
<protein>
    <recommendedName>
        <fullName evidence="2">CRAL/TRIO N-terminal domain-containing protein</fullName>
    </recommendedName>
</protein>
<gene>
    <name evidence="1" type="ORF">g.6538</name>
</gene>
<dbReference type="InterPro" id="IPR036865">
    <property type="entry name" value="CRAL-TRIO_dom_sf"/>
</dbReference>
<name>A0A1B6J1E6_9HEMI</name>
<dbReference type="AlphaFoldDB" id="A0A1B6J1E6"/>
<dbReference type="Gene3D" id="3.40.525.10">
    <property type="entry name" value="CRAL-TRIO lipid binding domain"/>
    <property type="match status" value="1"/>
</dbReference>
<sequence length="103" mass="12291">MSIVPITEEQRKQLIEDISYDDAQMQSKIQQVKEWMKKQPHLPQLPDEMSEKIIFTILLGTKMSTERTKYKLDTFYAMRHQFPEIFLNIDPTLKDVRDSVDKM</sequence>